<dbReference type="GO" id="GO:0005525">
    <property type="term" value="F:GTP binding"/>
    <property type="evidence" value="ECO:0007669"/>
    <property type="project" value="UniProtKB-KW"/>
</dbReference>
<dbReference type="Gene3D" id="3.40.50.300">
    <property type="entry name" value="P-loop containing nucleotide triphosphate hydrolases"/>
    <property type="match status" value="1"/>
</dbReference>
<dbReference type="Proteomes" id="UP000187209">
    <property type="component" value="Unassembled WGS sequence"/>
</dbReference>
<accession>A0A1R2BDM1</accession>
<organism evidence="5 6">
    <name type="scientific">Stentor coeruleus</name>
    <dbReference type="NCBI Taxonomy" id="5963"/>
    <lineage>
        <taxon>Eukaryota</taxon>
        <taxon>Sar</taxon>
        <taxon>Alveolata</taxon>
        <taxon>Ciliophora</taxon>
        <taxon>Postciliodesmatophora</taxon>
        <taxon>Heterotrichea</taxon>
        <taxon>Heterotrichida</taxon>
        <taxon>Stentoridae</taxon>
        <taxon>Stentor</taxon>
    </lineage>
</organism>
<evidence type="ECO:0000256" key="3">
    <source>
        <dbReference type="PIRSR" id="PIRSR606689-1"/>
    </source>
</evidence>
<keyword evidence="4" id="KW-0479">Metal-binding</keyword>
<comment type="caution">
    <text evidence="5">The sequence shown here is derived from an EMBL/GenBank/DDBJ whole genome shotgun (WGS) entry which is preliminary data.</text>
</comment>
<feature type="binding site" evidence="3">
    <location>
        <begin position="125"/>
        <end position="128"/>
    </location>
    <ligand>
        <name>GTP</name>
        <dbReference type="ChEBI" id="CHEBI:37565"/>
    </ligand>
</feature>
<evidence type="ECO:0000256" key="2">
    <source>
        <dbReference type="ARBA" id="ARBA00023134"/>
    </source>
</evidence>
<dbReference type="PRINTS" id="PR00328">
    <property type="entry name" value="SAR1GTPBP"/>
</dbReference>
<dbReference type="EMBL" id="MPUH01000725">
    <property type="protein sequence ID" value="OMJ74842.1"/>
    <property type="molecule type" value="Genomic_DNA"/>
</dbReference>
<evidence type="ECO:0000313" key="6">
    <source>
        <dbReference type="Proteomes" id="UP000187209"/>
    </source>
</evidence>
<dbReference type="AlphaFoldDB" id="A0A1R2BDM1"/>
<dbReference type="GO" id="GO:0003924">
    <property type="term" value="F:GTPase activity"/>
    <property type="evidence" value="ECO:0007669"/>
    <property type="project" value="InterPro"/>
</dbReference>
<dbReference type="CDD" id="cd00878">
    <property type="entry name" value="Arf_Arl"/>
    <property type="match status" value="1"/>
</dbReference>
<dbReference type="SMART" id="SM00178">
    <property type="entry name" value="SAR"/>
    <property type="match status" value="1"/>
</dbReference>
<dbReference type="Pfam" id="PF00025">
    <property type="entry name" value="Arf"/>
    <property type="match status" value="1"/>
</dbReference>
<keyword evidence="4" id="KW-0460">Magnesium</keyword>
<proteinExistence type="predicted"/>
<evidence type="ECO:0008006" key="7">
    <source>
        <dbReference type="Google" id="ProtNLM"/>
    </source>
</evidence>
<dbReference type="PROSITE" id="PS51417">
    <property type="entry name" value="ARF"/>
    <property type="match status" value="1"/>
</dbReference>
<dbReference type="InterPro" id="IPR027417">
    <property type="entry name" value="P-loop_NTPase"/>
</dbReference>
<feature type="binding site" evidence="4">
    <location>
        <position position="31"/>
    </location>
    <ligand>
        <name>Mg(2+)</name>
        <dbReference type="ChEBI" id="CHEBI:18420"/>
    </ligand>
</feature>
<keyword evidence="6" id="KW-1185">Reference proteome</keyword>
<evidence type="ECO:0000313" key="5">
    <source>
        <dbReference type="EMBL" id="OMJ74842.1"/>
    </source>
</evidence>
<dbReference type="InterPro" id="IPR006689">
    <property type="entry name" value="Small_GTPase_ARF/SAR"/>
</dbReference>
<protein>
    <recommendedName>
        <fullName evidence="7">ADP-ribosylation factor-like protein 6</fullName>
    </recommendedName>
</protein>
<gene>
    <name evidence="5" type="ORF">SteCoe_26145</name>
</gene>
<evidence type="ECO:0000256" key="4">
    <source>
        <dbReference type="PIRSR" id="PIRSR606689-2"/>
    </source>
</evidence>
<name>A0A1R2BDM1_9CILI</name>
<dbReference type="SMART" id="SM00177">
    <property type="entry name" value="ARF"/>
    <property type="match status" value="1"/>
</dbReference>
<keyword evidence="1 3" id="KW-0547">Nucleotide-binding</keyword>
<keyword evidence="2 3" id="KW-0342">GTP-binding</keyword>
<dbReference type="SUPFAM" id="SSF52540">
    <property type="entry name" value="P-loop containing nucleoside triphosphate hydrolases"/>
    <property type="match status" value="1"/>
</dbReference>
<sequence>MGTVVSSIIIKPKHIHKFLILVLGLSSSGKSTFLSQLSSKIIVKTPVTTFQVKTANYMNFQFKSWTIGKEITNRNPWRQYMNNAFGVIFIIDSANVARFDEAKDELQGLLRANELAKVPFLILCNKQDLGWTMSENWISENLGIQNIKRPWKVVGVSMLRKDSLVEGIQWMIEYVEKTNGDNV</sequence>
<dbReference type="OrthoDB" id="41266at2759"/>
<evidence type="ECO:0000256" key="1">
    <source>
        <dbReference type="ARBA" id="ARBA00022741"/>
    </source>
</evidence>
<dbReference type="InterPro" id="IPR044612">
    <property type="entry name" value="ARL2/3"/>
</dbReference>
<feature type="binding site" evidence="3">
    <location>
        <begin position="24"/>
        <end position="31"/>
    </location>
    <ligand>
        <name>GTP</name>
        <dbReference type="ChEBI" id="CHEBI:37565"/>
    </ligand>
</feature>
<dbReference type="PANTHER" id="PTHR45697">
    <property type="entry name" value="ADP-RIBOSYLATION FACTOR-LIKE PROTEIN 2-RELATED"/>
    <property type="match status" value="1"/>
</dbReference>
<reference evidence="5 6" key="1">
    <citation type="submission" date="2016-11" db="EMBL/GenBank/DDBJ databases">
        <title>The macronuclear genome of Stentor coeruleus: a giant cell with tiny introns.</title>
        <authorList>
            <person name="Slabodnick M."/>
            <person name="Ruby J.G."/>
            <person name="Reiff S.B."/>
            <person name="Swart E.C."/>
            <person name="Gosai S."/>
            <person name="Prabakaran S."/>
            <person name="Witkowska E."/>
            <person name="Larue G.E."/>
            <person name="Fisher S."/>
            <person name="Freeman R.M."/>
            <person name="Gunawardena J."/>
            <person name="Chu W."/>
            <person name="Stover N.A."/>
            <person name="Gregory B.D."/>
            <person name="Nowacki M."/>
            <person name="Derisi J."/>
            <person name="Roy S.W."/>
            <person name="Marshall W.F."/>
            <person name="Sood P."/>
        </authorList>
    </citation>
    <scope>NUCLEOTIDE SEQUENCE [LARGE SCALE GENOMIC DNA]</scope>
    <source>
        <strain evidence="5">WM001</strain>
    </source>
</reference>
<dbReference type="GO" id="GO:0046872">
    <property type="term" value="F:metal ion binding"/>
    <property type="evidence" value="ECO:0007669"/>
    <property type="project" value="UniProtKB-KW"/>
</dbReference>